<keyword evidence="17" id="KW-1185">Reference proteome</keyword>
<proteinExistence type="inferred from homology"/>
<dbReference type="SUPFAM" id="SSF56935">
    <property type="entry name" value="Porins"/>
    <property type="match status" value="1"/>
</dbReference>
<reference evidence="16" key="1">
    <citation type="submission" date="2022-10" db="EMBL/GenBank/DDBJ databases">
        <title>Candidatus Kirkpatrella diaphorinas gen. nov., sp. nov., an uncultured endosymbiont identified in a population of Diaphorina citri from Hawaii.</title>
        <authorList>
            <person name="Henry E.M."/>
            <person name="Carlson C.R."/>
            <person name="Kuo Y.-W."/>
        </authorList>
    </citation>
    <scope>NUCLEOTIDE SEQUENCE</scope>
    <source>
        <strain evidence="16">CADCRV1</strain>
    </source>
</reference>
<protein>
    <submittedName>
        <fullName evidence="16">TonB-dependent receptor</fullName>
    </submittedName>
</protein>
<dbReference type="RefSeq" id="WP_319806305.1">
    <property type="nucleotide sequence ID" value="NZ_CP107052.1"/>
</dbReference>
<organism evidence="16 17">
    <name type="scientific">Candidatus Kirkpatrickella diaphorinae</name>
    <dbReference type="NCBI Taxonomy" id="2984322"/>
    <lineage>
        <taxon>Bacteria</taxon>
        <taxon>Pseudomonadati</taxon>
        <taxon>Pseudomonadota</taxon>
        <taxon>Alphaproteobacteria</taxon>
        <taxon>Acetobacterales</taxon>
        <taxon>Acetobacteraceae</taxon>
        <taxon>Candidatus Kirkpatrickella</taxon>
    </lineage>
</organism>
<keyword evidence="5 13" id="KW-0732">Signal</keyword>
<evidence type="ECO:0000259" key="15">
    <source>
        <dbReference type="Pfam" id="PF07715"/>
    </source>
</evidence>
<evidence type="ECO:0000256" key="3">
    <source>
        <dbReference type="ARBA" id="ARBA00022452"/>
    </source>
</evidence>
<feature type="chain" id="PRO_5045071675" evidence="13">
    <location>
        <begin position="25"/>
        <end position="734"/>
    </location>
</feature>
<feature type="domain" description="TonB-dependent receptor-like beta-barrel" evidence="14">
    <location>
        <begin position="301"/>
        <end position="680"/>
    </location>
</feature>
<accession>A0ABY6GGS9</accession>
<comment type="subcellular location">
    <subcellularLocation>
        <location evidence="1 10">Cell outer membrane</location>
        <topology evidence="1 10">Multi-pass membrane protein</topology>
    </subcellularLocation>
</comment>
<name>A0ABY6GGS9_9PROT</name>
<dbReference type="PANTHER" id="PTHR30069">
    <property type="entry name" value="TONB-DEPENDENT OUTER MEMBRANE RECEPTOR"/>
    <property type="match status" value="1"/>
</dbReference>
<evidence type="ECO:0000256" key="4">
    <source>
        <dbReference type="ARBA" id="ARBA00022692"/>
    </source>
</evidence>
<feature type="domain" description="TonB-dependent receptor plug" evidence="15">
    <location>
        <begin position="89"/>
        <end position="177"/>
    </location>
</feature>
<dbReference type="PANTHER" id="PTHR30069:SF29">
    <property type="entry name" value="HEMOGLOBIN AND HEMOGLOBIN-HAPTOGLOBIN-BINDING PROTEIN 1-RELATED"/>
    <property type="match status" value="1"/>
</dbReference>
<sequence length="734" mass="82158">MLSRRTKLCCAACFLSTAPCLAQAQGDALRKDASGASQRPASTQKAPSQARTSSRAYQSSEEESITVSAKLDHARARIFPNLGAVSYKIDQRQINVTPGGQNASISQYLLRVPGVVQDGNGQIHVRGDHNNLTYRVNGILLPESLNGYAQDLDSRIIQSVSLLTGTLPAQFGFRTAGVIDVTTKTGASLKENQLGIYGGSYNTINPSLQMGGSKGKWDWFFVTSYNQDNIGIDNPTASFRPTHDRTRQGKGFTYLSYRVDDQNRISLLGSASYQHFQLPNTTALPIKFDNGLIPPGDQTIQSRLLRDTQLEQDYYGVLSWQHTADRYNMQLSPYISYGRINYNPDRLRDLSFQGIAQQEMNDYITGGAQFDNSYRLTSDHTLRFGLIGQYTSERLRTQSLAFATSDEGEQLSRLPMSIYDASGNWAVQAAAYLQDEYRVTRNLTFNYGLRWDQFASNFVNDHQISPRANFVWKVTPKLSAHIGYARYFTPPSPQYIGLATLQKFVNTTSAPESLIESPLKVEHSHYIDAGILYKVTPHYQITLDAFNKWAKNLGDIGQFGRAVINTPFSYRTGQVYGAELSNSWRKGGWSLFGNVSYVHTRARDINSAEYQFEAAELAYIKQHAIALDHQASIAASAGASYETRHDMAYLDFVYSSGLRSGFANQGTQPQYAVFNIGYQHSFLNTPTHHPIKMRLDIANLFDRRYQIRDGEGVGVFQAQYGRRRAAYMTLITSF</sequence>
<keyword evidence="7 10" id="KW-0472">Membrane</keyword>
<evidence type="ECO:0000256" key="10">
    <source>
        <dbReference type="PROSITE-ProRule" id="PRU01360"/>
    </source>
</evidence>
<evidence type="ECO:0000256" key="8">
    <source>
        <dbReference type="ARBA" id="ARBA00023170"/>
    </source>
</evidence>
<keyword evidence="3 10" id="KW-1134">Transmembrane beta strand</keyword>
<feature type="region of interest" description="Disordered" evidence="12">
    <location>
        <begin position="31"/>
        <end position="62"/>
    </location>
</feature>
<evidence type="ECO:0000256" key="12">
    <source>
        <dbReference type="SAM" id="MobiDB-lite"/>
    </source>
</evidence>
<evidence type="ECO:0000313" key="17">
    <source>
        <dbReference type="Proteomes" id="UP001163831"/>
    </source>
</evidence>
<dbReference type="InterPro" id="IPR012910">
    <property type="entry name" value="Plug_dom"/>
</dbReference>
<comment type="similarity">
    <text evidence="10 11">Belongs to the TonB-dependent receptor family.</text>
</comment>
<evidence type="ECO:0000256" key="6">
    <source>
        <dbReference type="ARBA" id="ARBA00023077"/>
    </source>
</evidence>
<evidence type="ECO:0000256" key="11">
    <source>
        <dbReference type="RuleBase" id="RU003357"/>
    </source>
</evidence>
<dbReference type="InterPro" id="IPR000531">
    <property type="entry name" value="Beta-barrel_TonB"/>
</dbReference>
<evidence type="ECO:0000313" key="16">
    <source>
        <dbReference type="EMBL" id="UYH50718.1"/>
    </source>
</evidence>
<keyword evidence="8 16" id="KW-0675">Receptor</keyword>
<dbReference type="Gene3D" id="2.40.170.20">
    <property type="entry name" value="TonB-dependent receptor, beta-barrel domain"/>
    <property type="match status" value="1"/>
</dbReference>
<evidence type="ECO:0000256" key="5">
    <source>
        <dbReference type="ARBA" id="ARBA00022729"/>
    </source>
</evidence>
<gene>
    <name evidence="16" type="ORF">N5W20_06250</name>
</gene>
<dbReference type="InterPro" id="IPR036942">
    <property type="entry name" value="Beta-barrel_TonB_sf"/>
</dbReference>
<evidence type="ECO:0000256" key="1">
    <source>
        <dbReference type="ARBA" id="ARBA00004571"/>
    </source>
</evidence>
<evidence type="ECO:0000256" key="13">
    <source>
        <dbReference type="SAM" id="SignalP"/>
    </source>
</evidence>
<evidence type="ECO:0000259" key="14">
    <source>
        <dbReference type="Pfam" id="PF00593"/>
    </source>
</evidence>
<dbReference type="EMBL" id="CP107052">
    <property type="protein sequence ID" value="UYH50718.1"/>
    <property type="molecule type" value="Genomic_DNA"/>
</dbReference>
<dbReference type="PROSITE" id="PS52016">
    <property type="entry name" value="TONB_DEPENDENT_REC_3"/>
    <property type="match status" value="1"/>
</dbReference>
<dbReference type="Pfam" id="PF07715">
    <property type="entry name" value="Plug"/>
    <property type="match status" value="1"/>
</dbReference>
<keyword evidence="6 11" id="KW-0798">TonB box</keyword>
<evidence type="ECO:0000256" key="2">
    <source>
        <dbReference type="ARBA" id="ARBA00022448"/>
    </source>
</evidence>
<feature type="signal peptide" evidence="13">
    <location>
        <begin position="1"/>
        <end position="24"/>
    </location>
</feature>
<dbReference type="InterPro" id="IPR039426">
    <property type="entry name" value="TonB-dep_rcpt-like"/>
</dbReference>
<keyword evidence="9 10" id="KW-0998">Cell outer membrane</keyword>
<dbReference type="Pfam" id="PF00593">
    <property type="entry name" value="TonB_dep_Rec_b-barrel"/>
    <property type="match status" value="1"/>
</dbReference>
<keyword evidence="4 10" id="KW-0812">Transmembrane</keyword>
<evidence type="ECO:0000256" key="9">
    <source>
        <dbReference type="ARBA" id="ARBA00023237"/>
    </source>
</evidence>
<dbReference type="Proteomes" id="UP001163831">
    <property type="component" value="Chromosome"/>
</dbReference>
<feature type="compositionally biased region" description="Polar residues" evidence="12">
    <location>
        <begin position="35"/>
        <end position="59"/>
    </location>
</feature>
<keyword evidence="2 10" id="KW-0813">Transport</keyword>
<evidence type="ECO:0000256" key="7">
    <source>
        <dbReference type="ARBA" id="ARBA00023136"/>
    </source>
</evidence>